<dbReference type="Proteomes" id="UP000191988">
    <property type="component" value="Unassembled WGS sequence"/>
</dbReference>
<dbReference type="InterPro" id="IPR052037">
    <property type="entry name" value="LPS_export_LptA"/>
</dbReference>
<name>A0A1S7QFI4_9HYPH</name>
<evidence type="ECO:0000313" key="4">
    <source>
        <dbReference type="EMBL" id="CUX36091.1"/>
    </source>
</evidence>
<keyword evidence="1 2" id="KW-0732">Signal</keyword>
<sequence>MMQVSRPVSLGRSAGVAAAGLVFSCLATVAFAQSTTSNMQGVKLSSDQPIAIESDQLEIRDQERKAYFTGNVKVVQGTTTLQAGKMTVNYKGEGSSLTSGDANIEKIFVDNNVYLTSETQKATADHGEFDMAAQTFILTGKQVVLSEGTNVFTGCKLTVLMNSGQAKLESCGGPVRIMLDPKSQKKQ</sequence>
<reference evidence="5" key="1">
    <citation type="submission" date="2016-01" db="EMBL/GenBank/DDBJ databases">
        <authorList>
            <person name="Regsiter A."/>
            <person name="william w."/>
        </authorList>
    </citation>
    <scope>NUCLEOTIDE SEQUENCE [LARGE SCALE GENOMIC DNA]</scope>
    <source>
        <strain evidence="5">CFBP 6623</strain>
    </source>
</reference>
<dbReference type="GO" id="GO:0030288">
    <property type="term" value="C:outer membrane-bounded periplasmic space"/>
    <property type="evidence" value="ECO:0007669"/>
    <property type="project" value="TreeGrafter"/>
</dbReference>
<dbReference type="GO" id="GO:0015920">
    <property type="term" value="P:lipopolysaccharide transport"/>
    <property type="evidence" value="ECO:0007669"/>
    <property type="project" value="TreeGrafter"/>
</dbReference>
<feature type="domain" description="Organic solvent tolerance-like N-terminal" evidence="3">
    <location>
        <begin position="52"/>
        <end position="164"/>
    </location>
</feature>
<evidence type="ECO:0000256" key="2">
    <source>
        <dbReference type="SAM" id="SignalP"/>
    </source>
</evidence>
<dbReference type="PANTHER" id="PTHR36504">
    <property type="entry name" value="LIPOPOLYSACCHARIDE EXPORT SYSTEM PROTEIN LPTA"/>
    <property type="match status" value="1"/>
</dbReference>
<dbReference type="RefSeq" id="WP_046799322.1">
    <property type="nucleotide sequence ID" value="NZ_LT009723.1"/>
</dbReference>
<dbReference type="AlphaFoldDB" id="A0A1S7QFI4"/>
<keyword evidence="5" id="KW-1185">Reference proteome</keyword>
<evidence type="ECO:0000313" key="5">
    <source>
        <dbReference type="Proteomes" id="UP000191988"/>
    </source>
</evidence>
<evidence type="ECO:0000259" key="3">
    <source>
        <dbReference type="Pfam" id="PF03968"/>
    </source>
</evidence>
<dbReference type="STRING" id="1183432.AGR3A_Cc420345"/>
<dbReference type="PROSITE" id="PS51257">
    <property type="entry name" value="PROKAR_LIPOPROTEIN"/>
    <property type="match status" value="1"/>
</dbReference>
<dbReference type="InterPro" id="IPR005653">
    <property type="entry name" value="OstA-like_N"/>
</dbReference>
<proteinExistence type="predicted"/>
<protein>
    <recommendedName>
        <fullName evidence="3">Organic solvent tolerance-like N-terminal domain-containing protein</fullName>
    </recommendedName>
</protein>
<dbReference type="GO" id="GO:0009279">
    <property type="term" value="C:cell outer membrane"/>
    <property type="evidence" value="ECO:0007669"/>
    <property type="project" value="TreeGrafter"/>
</dbReference>
<dbReference type="PANTHER" id="PTHR36504:SF1">
    <property type="entry name" value="LIPOPOLYSACCHARIDE EXPORT SYSTEM PROTEIN LPTA"/>
    <property type="match status" value="1"/>
</dbReference>
<gene>
    <name evidence="4" type="ORF">AGR3A_Cc420345</name>
</gene>
<feature type="signal peptide" evidence="2">
    <location>
        <begin position="1"/>
        <end position="32"/>
    </location>
</feature>
<accession>A0A1S7QFI4</accession>
<feature type="chain" id="PRO_5010552931" description="Organic solvent tolerance-like N-terminal domain-containing protein" evidence="2">
    <location>
        <begin position="33"/>
        <end position="187"/>
    </location>
</feature>
<organism evidence="4 5">
    <name type="scientific">Agrobacterium tomkonis CFBP 6623</name>
    <dbReference type="NCBI Taxonomy" id="1183432"/>
    <lineage>
        <taxon>Bacteria</taxon>
        <taxon>Pseudomonadati</taxon>
        <taxon>Pseudomonadota</taxon>
        <taxon>Alphaproteobacteria</taxon>
        <taxon>Hyphomicrobiales</taxon>
        <taxon>Rhizobiaceae</taxon>
        <taxon>Rhizobium/Agrobacterium group</taxon>
        <taxon>Agrobacterium</taxon>
        <taxon>Agrobacterium tumefaciens complex</taxon>
    </lineage>
</organism>
<dbReference type="Gene3D" id="2.60.450.10">
    <property type="entry name" value="Lipopolysaccharide (LPS) transport protein A like domain"/>
    <property type="match status" value="1"/>
</dbReference>
<dbReference type="GO" id="GO:0017089">
    <property type="term" value="F:glycolipid transfer activity"/>
    <property type="evidence" value="ECO:0007669"/>
    <property type="project" value="TreeGrafter"/>
</dbReference>
<dbReference type="Pfam" id="PF03968">
    <property type="entry name" value="LptD_N"/>
    <property type="match status" value="1"/>
</dbReference>
<evidence type="ECO:0000256" key="1">
    <source>
        <dbReference type="ARBA" id="ARBA00022729"/>
    </source>
</evidence>
<dbReference type="EMBL" id="FBWK01000037">
    <property type="protein sequence ID" value="CUX36091.1"/>
    <property type="molecule type" value="Genomic_DNA"/>
</dbReference>